<proteinExistence type="predicted"/>
<dbReference type="InterPro" id="IPR000073">
    <property type="entry name" value="AB_hydrolase_1"/>
</dbReference>
<accession>A0A344UPY3</accession>
<dbReference type="Proteomes" id="UP000251995">
    <property type="component" value="Chromosome"/>
</dbReference>
<dbReference type="InterPro" id="IPR050228">
    <property type="entry name" value="Carboxylesterase_BioH"/>
</dbReference>
<evidence type="ECO:0000259" key="1">
    <source>
        <dbReference type="Pfam" id="PF12697"/>
    </source>
</evidence>
<protein>
    <submittedName>
        <fullName evidence="2">N-acyl homoserine lactonase</fullName>
        <ecNumber evidence="2">3.1.1.81</ecNumber>
    </submittedName>
</protein>
<feature type="domain" description="AB hydrolase-1" evidence="1">
    <location>
        <begin position="54"/>
        <end position="304"/>
    </location>
</feature>
<dbReference type="EMBL" id="CP025198">
    <property type="protein sequence ID" value="AXE37331.1"/>
    <property type="molecule type" value="Genomic_DNA"/>
</dbReference>
<dbReference type="RefSeq" id="WP_114043498.1">
    <property type="nucleotide sequence ID" value="NZ_CP025198.1"/>
</dbReference>
<dbReference type="InterPro" id="IPR029058">
    <property type="entry name" value="AB_hydrolase_fold"/>
</dbReference>
<dbReference type="EC" id="3.1.1.81" evidence="2"/>
<dbReference type="Pfam" id="PF12697">
    <property type="entry name" value="Abhydrolase_6"/>
    <property type="match status" value="1"/>
</dbReference>
<dbReference type="OrthoDB" id="8444301at2"/>
<dbReference type="AlphaFoldDB" id="A0A344UPY3"/>
<name>A0A344UPY3_9ACTN</name>
<dbReference type="PANTHER" id="PTHR43194:SF2">
    <property type="entry name" value="PEROXISOMAL MEMBRANE PROTEIN LPX1"/>
    <property type="match status" value="1"/>
</dbReference>
<sequence length="311" mass="32525">MSPSDIRPSGSPSSEDEFALIDQAAAELGLIAPPVTRVGDAVSALVWGDHPARVVLLHGMALNAHTWDMTLLHWSARRDGVDVVAVDLPGHGESAWRQDRDYSPATLAHALNSFLDELLEHGVLAGPLTLVGHSLGGLTAIELAAGRRDVAHVIALDSLPGLVETGQGGAFMERLRAMVGGPTVFASRDEIVASAMALGFGGRSEAAVRRGVIHNTRVLADGTVQWKHHVAQLGIDDLVSTLGDGAAGWERLTSLPAGFDVIAASNGVLAPAQLERLNAVRPASRIVTLESGHNLQEDVPQELAGTLAGLV</sequence>
<keyword evidence="3" id="KW-1185">Reference proteome</keyword>
<evidence type="ECO:0000313" key="2">
    <source>
        <dbReference type="EMBL" id="AXE37331.1"/>
    </source>
</evidence>
<dbReference type="Gene3D" id="3.40.50.1820">
    <property type="entry name" value="alpha/beta hydrolase"/>
    <property type="match status" value="1"/>
</dbReference>
<organism evidence="2 3">
    <name type="scientific">Acidipropionibacterium virtanenii</name>
    <dbReference type="NCBI Taxonomy" id="2057246"/>
    <lineage>
        <taxon>Bacteria</taxon>
        <taxon>Bacillati</taxon>
        <taxon>Actinomycetota</taxon>
        <taxon>Actinomycetes</taxon>
        <taxon>Propionibacteriales</taxon>
        <taxon>Propionibacteriaceae</taxon>
        <taxon>Acidipropionibacterium</taxon>
    </lineage>
</organism>
<dbReference type="KEGG" id="acij:JS278_00134"/>
<keyword evidence="2" id="KW-0378">Hydrolase</keyword>
<dbReference type="PANTHER" id="PTHR43194">
    <property type="entry name" value="HYDROLASE ALPHA/BETA FOLD FAMILY"/>
    <property type="match status" value="1"/>
</dbReference>
<dbReference type="GO" id="GO:0102007">
    <property type="term" value="F:acyl-L-homoserine-lactone lactonohydrolase activity"/>
    <property type="evidence" value="ECO:0007669"/>
    <property type="project" value="UniProtKB-EC"/>
</dbReference>
<evidence type="ECO:0000313" key="3">
    <source>
        <dbReference type="Proteomes" id="UP000251995"/>
    </source>
</evidence>
<gene>
    <name evidence="2" type="primary">aiiM</name>
    <name evidence="2" type="ORF">JS278_00134</name>
</gene>
<reference evidence="2 3" key="1">
    <citation type="submission" date="2017-12" db="EMBL/GenBank/DDBJ databases">
        <title>The whole genome sequence of the Acidipropionibacterium virtanenii sp. nov. type strain JS278.</title>
        <authorList>
            <person name="Laine P."/>
            <person name="Deptula P."/>
            <person name="Varmanen P."/>
            <person name="Auvinen P."/>
        </authorList>
    </citation>
    <scope>NUCLEOTIDE SEQUENCE [LARGE SCALE GENOMIC DNA]</scope>
    <source>
        <strain evidence="2 3">JS278</strain>
    </source>
</reference>
<dbReference type="SUPFAM" id="SSF53474">
    <property type="entry name" value="alpha/beta-Hydrolases"/>
    <property type="match status" value="1"/>
</dbReference>